<name>A0A0D9NTI9_METAN</name>
<evidence type="ECO:0000313" key="3">
    <source>
        <dbReference type="Proteomes" id="UP000054544"/>
    </source>
</evidence>
<feature type="region of interest" description="Disordered" evidence="1">
    <location>
        <begin position="58"/>
        <end position="86"/>
    </location>
</feature>
<organism evidence="2 3">
    <name type="scientific">Metarhizium anisopliae BRIP 53293</name>
    <dbReference type="NCBI Taxonomy" id="1291518"/>
    <lineage>
        <taxon>Eukaryota</taxon>
        <taxon>Fungi</taxon>
        <taxon>Dikarya</taxon>
        <taxon>Ascomycota</taxon>
        <taxon>Pezizomycotina</taxon>
        <taxon>Sordariomycetes</taxon>
        <taxon>Hypocreomycetidae</taxon>
        <taxon>Hypocreales</taxon>
        <taxon>Clavicipitaceae</taxon>
        <taxon>Metarhizium</taxon>
    </lineage>
</organism>
<gene>
    <name evidence="2" type="ORF">H634G_08711</name>
</gene>
<keyword evidence="3" id="KW-1185">Reference proteome</keyword>
<sequence>MFPVLLGHPHVYEPFENTPADTGDFDKTPPQSSRPSLSLDSGEERRLCIADIKAATAHSRVPGPAEKSSQSITSRELWATDQKSRASKTKSKIVYGDLLGLWLASQTSPIWPSAQTDILPIDG</sequence>
<evidence type="ECO:0000313" key="2">
    <source>
        <dbReference type="EMBL" id="KJK75955.1"/>
    </source>
</evidence>
<reference evidence="3" key="1">
    <citation type="journal article" date="2014" name="BMC Genomics">
        <title>The genome sequence of the biocontrol fungus Metarhizium anisopliae and comparative genomics of Metarhizium species.</title>
        <authorList>
            <person name="Pattemore J.A."/>
            <person name="Hane J.K."/>
            <person name="Williams A.H."/>
            <person name="Wilson B.A."/>
            <person name="Stodart B.J."/>
            <person name="Ash G.J."/>
        </authorList>
    </citation>
    <scope>NUCLEOTIDE SEQUENCE [LARGE SCALE GENOMIC DNA]</scope>
    <source>
        <strain evidence="3">BRIP 53293</strain>
    </source>
</reference>
<feature type="region of interest" description="Disordered" evidence="1">
    <location>
        <begin position="13"/>
        <end position="42"/>
    </location>
</feature>
<dbReference type="EMBL" id="KE384748">
    <property type="protein sequence ID" value="KJK75955.1"/>
    <property type="molecule type" value="Genomic_DNA"/>
</dbReference>
<evidence type="ECO:0000256" key="1">
    <source>
        <dbReference type="SAM" id="MobiDB-lite"/>
    </source>
</evidence>
<accession>A0A0D9NTI9</accession>
<dbReference type="Proteomes" id="UP000054544">
    <property type="component" value="Unassembled WGS sequence"/>
</dbReference>
<proteinExistence type="predicted"/>
<feature type="compositionally biased region" description="Polar residues" evidence="1">
    <location>
        <begin position="29"/>
        <end position="39"/>
    </location>
</feature>
<dbReference type="AlphaFoldDB" id="A0A0D9NTI9"/>
<protein>
    <submittedName>
        <fullName evidence="2">Uncharacterized protein</fullName>
    </submittedName>
</protein>